<reference evidence="3" key="1">
    <citation type="submission" date="2016-03" db="EMBL/GenBank/DDBJ databases">
        <authorList>
            <person name="Devillers Hugo."/>
        </authorList>
    </citation>
    <scope>NUCLEOTIDE SEQUENCE [LARGE SCALE GENOMIC DNA]</scope>
</reference>
<name>A0A1G4KA44_9SACH</name>
<evidence type="ECO:0000259" key="1">
    <source>
        <dbReference type="Pfam" id="PF12350"/>
    </source>
</evidence>
<dbReference type="InterPro" id="IPR024637">
    <property type="entry name" value="Ctk3_C"/>
</dbReference>
<dbReference type="InterPro" id="IPR042326">
    <property type="entry name" value="Ctk3"/>
</dbReference>
<dbReference type="AlphaFoldDB" id="A0A1G4KA44"/>
<keyword evidence="3" id="KW-1185">Reference proteome</keyword>
<dbReference type="GO" id="GO:0070692">
    <property type="term" value="C:CTDK-1 complex"/>
    <property type="evidence" value="ECO:0007669"/>
    <property type="project" value="InterPro"/>
</dbReference>
<dbReference type="GO" id="GO:0045943">
    <property type="term" value="P:positive regulation of transcription by RNA polymerase I"/>
    <property type="evidence" value="ECO:0007669"/>
    <property type="project" value="TreeGrafter"/>
</dbReference>
<dbReference type="OrthoDB" id="21266at2759"/>
<gene>
    <name evidence="2" type="ORF">LAME_0G13498G</name>
</gene>
<accession>A0A1G4KA44</accession>
<sequence length="303" mass="35305">MDAFEARLQFLQVIKNLHKTLNASKDNSPLSGGSQQQNDPVSFYLRHYEHHYEDFQQCMLDSAAKMDSLDRLNVLIYWSRLISMLWPRCMKDVDGELNSAGKVVHGHLLGQLDEMVSLVLPEDDWKALTNLNVCVDIVIYLNRLCEVLDSPSEEKLLQGPIKQLLTPQTVSEVGTENHRQFLELPWLQTVKKDQNDYKKALTNCYHLLVDRKNHAAALQELYRIEGICSVSQAANCSTVLHRMENDRERHKKSKEHLWFTERNFILDGQEFDSMWNSCRGMTRNDYSELRELNKIAHNSYMYN</sequence>
<organism evidence="2 3">
    <name type="scientific">Lachancea meyersii CBS 8951</name>
    <dbReference type="NCBI Taxonomy" id="1266667"/>
    <lineage>
        <taxon>Eukaryota</taxon>
        <taxon>Fungi</taxon>
        <taxon>Dikarya</taxon>
        <taxon>Ascomycota</taxon>
        <taxon>Saccharomycotina</taxon>
        <taxon>Saccharomycetes</taxon>
        <taxon>Saccharomycetales</taxon>
        <taxon>Saccharomycetaceae</taxon>
        <taxon>Lachancea</taxon>
    </lineage>
</organism>
<proteinExistence type="predicted"/>
<dbReference type="EMBL" id="LT598484">
    <property type="protein sequence ID" value="SCV01016.1"/>
    <property type="molecule type" value="Genomic_DNA"/>
</dbReference>
<protein>
    <submittedName>
        <fullName evidence="2">LAME_0G13498g1_1</fullName>
    </submittedName>
</protein>
<dbReference type="GO" id="GO:0032786">
    <property type="term" value="P:positive regulation of DNA-templated transcription, elongation"/>
    <property type="evidence" value="ECO:0007669"/>
    <property type="project" value="InterPro"/>
</dbReference>
<evidence type="ECO:0000313" key="3">
    <source>
        <dbReference type="Proteomes" id="UP000191144"/>
    </source>
</evidence>
<dbReference type="PANTHER" id="PTHR28291">
    <property type="entry name" value="CTD KINASE SUBUNIT GAMMA"/>
    <property type="match status" value="1"/>
</dbReference>
<feature type="domain" description="CTD kinase subunit gamma Ctk3 C-terminal" evidence="1">
    <location>
        <begin position="238"/>
        <end position="295"/>
    </location>
</feature>
<evidence type="ECO:0000313" key="2">
    <source>
        <dbReference type="EMBL" id="SCV01016.1"/>
    </source>
</evidence>
<dbReference type="Proteomes" id="UP000191144">
    <property type="component" value="Chromosome G"/>
</dbReference>
<dbReference type="PANTHER" id="PTHR28291:SF1">
    <property type="entry name" value="CTD KINASE SUBUNIT GAMMA"/>
    <property type="match status" value="1"/>
</dbReference>
<dbReference type="Pfam" id="PF12350">
    <property type="entry name" value="CTK3_C"/>
    <property type="match status" value="1"/>
</dbReference>